<evidence type="ECO:0008006" key="5">
    <source>
        <dbReference type="Google" id="ProtNLM"/>
    </source>
</evidence>
<evidence type="ECO:0000313" key="4">
    <source>
        <dbReference type="Proteomes" id="UP000309594"/>
    </source>
</evidence>
<accession>A0A4U1GLI2</accession>
<keyword evidence="3" id="KW-1185">Reference proteome</keyword>
<dbReference type="AlphaFoldDB" id="A0A4R0NEP0"/>
<dbReference type="Proteomes" id="UP000291117">
    <property type="component" value="Unassembled WGS sequence"/>
</dbReference>
<dbReference type="EMBL" id="SJSM01000002">
    <property type="protein sequence ID" value="TCC98608.1"/>
    <property type="molecule type" value="Genomic_DNA"/>
</dbReference>
<comment type="caution">
    <text evidence="1">The sequence shown here is derived from an EMBL/GenBank/DDBJ whole genome shotgun (WGS) entry which is preliminary data.</text>
</comment>
<name>A0A4R0NEP0_9SPHI</name>
<dbReference type="EMBL" id="SWDX01000001">
    <property type="protein sequence ID" value="TKC65257.1"/>
    <property type="molecule type" value="Genomic_DNA"/>
</dbReference>
<organism evidence="1 3">
    <name type="scientific">Pedobacter hiemivivus</name>
    <dbReference type="NCBI Taxonomy" id="2530454"/>
    <lineage>
        <taxon>Bacteria</taxon>
        <taxon>Pseudomonadati</taxon>
        <taxon>Bacteroidota</taxon>
        <taxon>Sphingobacteriia</taxon>
        <taxon>Sphingobacteriales</taxon>
        <taxon>Sphingobacteriaceae</taxon>
        <taxon>Pedobacter</taxon>
    </lineage>
</organism>
<gene>
    <name evidence="1" type="ORF">EZ444_04850</name>
    <name evidence="2" type="ORF">FBD94_01515</name>
</gene>
<sequence length="98" mass="11254">MKSVKVTYTVKASFVAKNKENISIFINDLQKMNNDGIRYSIYLGEDGKTFTHLSLYKDEIAQQTFLEMDSFKAFQEQRDASGLEVEPNIELMNLVASY</sequence>
<reference evidence="1 3" key="1">
    <citation type="submission" date="2019-02" db="EMBL/GenBank/DDBJ databases">
        <title>Pedobacter sp. RP-3-8 sp. nov., isolated from Arctic soil.</title>
        <authorList>
            <person name="Dahal R.H."/>
        </authorList>
    </citation>
    <scope>NUCLEOTIDE SEQUENCE [LARGE SCALE GENOMIC DNA]</scope>
    <source>
        <strain evidence="1 3">RP-3-8</strain>
    </source>
</reference>
<dbReference type="OrthoDB" id="8481042at2"/>
<evidence type="ECO:0000313" key="1">
    <source>
        <dbReference type="EMBL" id="TCC98608.1"/>
    </source>
</evidence>
<reference evidence="2 4" key="2">
    <citation type="submission" date="2019-04" db="EMBL/GenBank/DDBJ databases">
        <title>Pedobacter sp. RP-1-16 sp. nov., isolated from Arctic soil.</title>
        <authorList>
            <person name="Dahal R.H."/>
            <person name="Kim D.-U."/>
        </authorList>
    </citation>
    <scope>NUCLEOTIDE SEQUENCE [LARGE SCALE GENOMIC DNA]</scope>
    <source>
        <strain evidence="2 4">RP-1-16</strain>
    </source>
</reference>
<dbReference type="RefSeq" id="WP_131607591.1">
    <property type="nucleotide sequence ID" value="NZ_SJSM01000002.1"/>
</dbReference>
<protein>
    <recommendedName>
        <fullName evidence="5">ABM domain-containing protein</fullName>
    </recommendedName>
</protein>
<evidence type="ECO:0000313" key="3">
    <source>
        <dbReference type="Proteomes" id="UP000291117"/>
    </source>
</evidence>
<evidence type="ECO:0000313" key="2">
    <source>
        <dbReference type="EMBL" id="TKC65257.1"/>
    </source>
</evidence>
<dbReference type="Proteomes" id="UP000309594">
    <property type="component" value="Unassembled WGS sequence"/>
</dbReference>
<accession>A0A4R0NEP0</accession>
<proteinExistence type="predicted"/>